<dbReference type="SMART" id="SM00894">
    <property type="entry name" value="Excalibur"/>
    <property type="match status" value="1"/>
</dbReference>
<feature type="domain" description="Excalibur calcium-binding" evidence="3">
    <location>
        <begin position="124"/>
        <end position="160"/>
    </location>
</feature>
<dbReference type="EMBL" id="BOMI01000033">
    <property type="protein sequence ID" value="GID73428.1"/>
    <property type="molecule type" value="Genomic_DNA"/>
</dbReference>
<feature type="compositionally biased region" description="Basic and acidic residues" evidence="1">
    <location>
        <begin position="146"/>
        <end position="160"/>
    </location>
</feature>
<feature type="compositionally biased region" description="Low complexity" evidence="1">
    <location>
        <begin position="45"/>
        <end position="70"/>
    </location>
</feature>
<dbReference type="RefSeq" id="WP_239168660.1">
    <property type="nucleotide sequence ID" value="NZ_BAAABO010000029.1"/>
</dbReference>
<comment type="caution">
    <text evidence="4">The sequence shown here is derived from an EMBL/GenBank/DDBJ whole genome shotgun (WGS) entry which is preliminary data.</text>
</comment>
<proteinExistence type="predicted"/>
<evidence type="ECO:0000256" key="1">
    <source>
        <dbReference type="SAM" id="MobiDB-lite"/>
    </source>
</evidence>
<dbReference type="Proteomes" id="UP000609879">
    <property type="component" value="Unassembled WGS sequence"/>
</dbReference>
<protein>
    <recommendedName>
        <fullName evidence="3">Excalibur calcium-binding domain-containing protein</fullName>
    </recommendedName>
</protein>
<feature type="transmembrane region" description="Helical" evidence="2">
    <location>
        <begin position="12"/>
        <end position="38"/>
    </location>
</feature>
<keyword evidence="2" id="KW-1133">Transmembrane helix</keyword>
<reference evidence="4 5" key="1">
    <citation type="submission" date="2021-01" db="EMBL/GenBank/DDBJ databases">
        <title>Whole genome shotgun sequence of Actinoplanes deccanensis NBRC 13994.</title>
        <authorList>
            <person name="Komaki H."/>
            <person name="Tamura T."/>
        </authorList>
    </citation>
    <scope>NUCLEOTIDE SEQUENCE [LARGE SCALE GENOMIC DNA]</scope>
    <source>
        <strain evidence="4 5">NBRC 13994</strain>
    </source>
</reference>
<keyword evidence="2" id="KW-0812">Transmembrane</keyword>
<evidence type="ECO:0000313" key="4">
    <source>
        <dbReference type="EMBL" id="GID73428.1"/>
    </source>
</evidence>
<evidence type="ECO:0000256" key="2">
    <source>
        <dbReference type="SAM" id="Phobius"/>
    </source>
</evidence>
<gene>
    <name evidence="4" type="ORF">Ade02nite_20690</name>
</gene>
<dbReference type="Pfam" id="PF05901">
    <property type="entry name" value="Excalibur"/>
    <property type="match status" value="1"/>
</dbReference>
<accession>A0ABQ3Y0B8</accession>
<sequence length="160" mass="16622">MTKDAQAGKPKATTGSTIFAILVLVSFLCCGGVVINAFTSDDDPSPTTTPRAGDARPTATATAASAVPNALDELASPTANEVQRQASPTRTSASPKPTTQRPKPRPTTTKSKPRKTTKAPTSVYYKNCSAVRAAGADPIYRGDPGYGRHLDRDGDGVACE</sequence>
<feature type="compositionally biased region" description="Low complexity" evidence="1">
    <location>
        <begin position="94"/>
        <end position="110"/>
    </location>
</feature>
<evidence type="ECO:0000313" key="5">
    <source>
        <dbReference type="Proteomes" id="UP000609879"/>
    </source>
</evidence>
<dbReference type="InterPro" id="IPR008613">
    <property type="entry name" value="Excalibur_Ca-bd_domain"/>
</dbReference>
<evidence type="ECO:0000259" key="3">
    <source>
        <dbReference type="SMART" id="SM00894"/>
    </source>
</evidence>
<feature type="region of interest" description="Disordered" evidence="1">
    <location>
        <begin position="39"/>
        <end position="160"/>
    </location>
</feature>
<organism evidence="4 5">
    <name type="scientific">Paractinoplanes deccanensis</name>
    <dbReference type="NCBI Taxonomy" id="113561"/>
    <lineage>
        <taxon>Bacteria</taxon>
        <taxon>Bacillati</taxon>
        <taxon>Actinomycetota</taxon>
        <taxon>Actinomycetes</taxon>
        <taxon>Micromonosporales</taxon>
        <taxon>Micromonosporaceae</taxon>
        <taxon>Paractinoplanes</taxon>
    </lineage>
</organism>
<keyword evidence="5" id="KW-1185">Reference proteome</keyword>
<name>A0ABQ3Y0B8_9ACTN</name>
<keyword evidence="2" id="KW-0472">Membrane</keyword>
<feature type="compositionally biased region" description="Polar residues" evidence="1">
    <location>
        <begin position="77"/>
        <end position="93"/>
    </location>
</feature>